<dbReference type="Gene3D" id="3.40.50.200">
    <property type="entry name" value="Peptidase S8/S53 domain"/>
    <property type="match status" value="2"/>
</dbReference>
<dbReference type="GO" id="GO:0004252">
    <property type="term" value="F:serine-type endopeptidase activity"/>
    <property type="evidence" value="ECO:0007669"/>
    <property type="project" value="UniProtKB-UniRule"/>
</dbReference>
<comment type="caution">
    <text evidence="8">The sequence shown here is derived from an EMBL/GenBank/DDBJ whole genome shotgun (WGS) entry which is preliminary data.</text>
</comment>
<dbReference type="EMBL" id="JANBUO010001929">
    <property type="protein sequence ID" value="KAJ2796337.1"/>
    <property type="molecule type" value="Genomic_DNA"/>
</dbReference>
<dbReference type="Proteomes" id="UP001140094">
    <property type="component" value="Unassembled WGS sequence"/>
</dbReference>
<evidence type="ECO:0000313" key="9">
    <source>
        <dbReference type="Proteomes" id="UP001140094"/>
    </source>
</evidence>
<dbReference type="InterPro" id="IPR000209">
    <property type="entry name" value="Peptidase_S8/S53_dom"/>
</dbReference>
<dbReference type="AlphaFoldDB" id="A0A9W8HPD7"/>
<dbReference type="PANTHER" id="PTHR43806:SF14">
    <property type="entry name" value="TRIPEPTIDYL-PEPTIDASE 2"/>
    <property type="match status" value="1"/>
</dbReference>
<evidence type="ECO:0000256" key="5">
    <source>
        <dbReference type="PROSITE-ProRule" id="PRU01240"/>
    </source>
</evidence>
<protein>
    <recommendedName>
        <fullName evidence="7">Peptidase S8/S53 domain-containing protein</fullName>
    </recommendedName>
</protein>
<dbReference type="InterPro" id="IPR050131">
    <property type="entry name" value="Peptidase_S8_subtilisin-like"/>
</dbReference>
<gene>
    <name evidence="8" type="ORF">H4R20_005561</name>
</gene>
<keyword evidence="2 5" id="KW-0645">Protease</keyword>
<dbReference type="InterPro" id="IPR015500">
    <property type="entry name" value="Peptidase_S8_subtilisin-rel"/>
</dbReference>
<feature type="active site" description="Charge relay system" evidence="5">
    <location>
        <position position="454"/>
    </location>
</feature>
<dbReference type="GO" id="GO:0008240">
    <property type="term" value="F:tripeptidyl-peptidase activity"/>
    <property type="evidence" value="ECO:0007669"/>
    <property type="project" value="TreeGrafter"/>
</dbReference>
<keyword evidence="4 5" id="KW-0720">Serine protease</keyword>
<evidence type="ECO:0000256" key="6">
    <source>
        <dbReference type="SAM" id="MobiDB-lite"/>
    </source>
</evidence>
<dbReference type="OrthoDB" id="10256524at2759"/>
<reference evidence="8" key="1">
    <citation type="submission" date="2022-07" db="EMBL/GenBank/DDBJ databases">
        <title>Phylogenomic reconstructions and comparative analyses of Kickxellomycotina fungi.</title>
        <authorList>
            <person name="Reynolds N.K."/>
            <person name="Stajich J.E."/>
            <person name="Barry K."/>
            <person name="Grigoriev I.V."/>
            <person name="Crous P."/>
            <person name="Smith M.E."/>
        </authorList>
    </citation>
    <scope>NUCLEOTIDE SEQUENCE</scope>
    <source>
        <strain evidence="8">NRRL 1565</strain>
    </source>
</reference>
<evidence type="ECO:0000256" key="4">
    <source>
        <dbReference type="ARBA" id="ARBA00022825"/>
    </source>
</evidence>
<dbReference type="GO" id="GO:0006508">
    <property type="term" value="P:proteolysis"/>
    <property type="evidence" value="ECO:0007669"/>
    <property type="project" value="UniProtKB-KW"/>
</dbReference>
<accession>A0A9W8HPD7</accession>
<keyword evidence="9" id="KW-1185">Reference proteome</keyword>
<sequence length="504" mass="54026">MSMHTSAETTEPRTGFPTHGLLPKADSQAADFLRKYPDYDGRGVVVAVLDSGIDPGAKGLQVTSDGRRKVIDYIDCAGTGDVELGKPQKCSGDALELRAGSGRMLRLNPTWTNPSGEWRLGTRRLYEIVPLAVKMNTMTEREAQFRKNAQLLADAVNARRDDSACDSESRGDEERAEADAQASVLGKLSSTYSDPGPVLDCVVFHDGEQWRAAIDVAESGDLSEAPAMGAYKRTGDVGLLSRRHLLHYTLNFYDSGRTLSIVTSVGAHGTHVAGIMAANHPEEPENNGVAPGAQLLSLTLGKHYMESMETSIGLTRAANAIVEYGADMANISFGEPTATPNIGQWVQMVRREVVRRRRCIFVGSAGNEGPALSTVTAPAGTTDDFIGVGAYVGYDQMKANHGMYGTVNDTVFTWSSRGPTPDGARGLDIYAPGSAIASYPAYTKQRLQLASGTSMSAPNLCGCLALLVSAWKQEFGHDSGSQRISPYRVKNAIINTAKPICDEL</sequence>
<evidence type="ECO:0000256" key="2">
    <source>
        <dbReference type="ARBA" id="ARBA00022670"/>
    </source>
</evidence>
<feature type="non-terminal residue" evidence="8">
    <location>
        <position position="504"/>
    </location>
</feature>
<dbReference type="Pfam" id="PF00082">
    <property type="entry name" value="Peptidase_S8"/>
    <property type="match status" value="1"/>
</dbReference>
<keyword evidence="3 5" id="KW-0378">Hydrolase</keyword>
<feature type="active site" description="Charge relay system" evidence="5">
    <location>
        <position position="50"/>
    </location>
</feature>
<organism evidence="8 9">
    <name type="scientific">Coemansia guatemalensis</name>
    <dbReference type="NCBI Taxonomy" id="2761395"/>
    <lineage>
        <taxon>Eukaryota</taxon>
        <taxon>Fungi</taxon>
        <taxon>Fungi incertae sedis</taxon>
        <taxon>Zoopagomycota</taxon>
        <taxon>Kickxellomycotina</taxon>
        <taxon>Kickxellomycetes</taxon>
        <taxon>Kickxellales</taxon>
        <taxon>Kickxellaceae</taxon>
        <taxon>Coemansia</taxon>
    </lineage>
</organism>
<dbReference type="PRINTS" id="PR00723">
    <property type="entry name" value="SUBTILISIN"/>
</dbReference>
<proteinExistence type="inferred from homology"/>
<dbReference type="SUPFAM" id="SSF52743">
    <property type="entry name" value="Subtilisin-like"/>
    <property type="match status" value="1"/>
</dbReference>
<dbReference type="PROSITE" id="PS00137">
    <property type="entry name" value="SUBTILASE_HIS"/>
    <property type="match status" value="1"/>
</dbReference>
<feature type="active site" description="Charge relay system" evidence="5">
    <location>
        <position position="268"/>
    </location>
</feature>
<dbReference type="InterPro" id="IPR022398">
    <property type="entry name" value="Peptidase_S8_His-AS"/>
</dbReference>
<dbReference type="PROSITE" id="PS51892">
    <property type="entry name" value="SUBTILASE"/>
    <property type="match status" value="1"/>
</dbReference>
<dbReference type="GO" id="GO:0005829">
    <property type="term" value="C:cytosol"/>
    <property type="evidence" value="ECO:0007669"/>
    <property type="project" value="TreeGrafter"/>
</dbReference>
<name>A0A9W8HPD7_9FUNG</name>
<dbReference type="InterPro" id="IPR036852">
    <property type="entry name" value="Peptidase_S8/S53_dom_sf"/>
</dbReference>
<feature type="domain" description="Peptidase S8/S53" evidence="7">
    <location>
        <begin position="41"/>
        <end position="497"/>
    </location>
</feature>
<feature type="region of interest" description="Disordered" evidence="6">
    <location>
        <begin position="1"/>
        <end position="22"/>
    </location>
</feature>
<comment type="similarity">
    <text evidence="1 5">Belongs to the peptidase S8 family.</text>
</comment>
<evidence type="ECO:0000313" key="8">
    <source>
        <dbReference type="EMBL" id="KAJ2796337.1"/>
    </source>
</evidence>
<dbReference type="PANTHER" id="PTHR43806">
    <property type="entry name" value="PEPTIDASE S8"/>
    <property type="match status" value="1"/>
</dbReference>
<evidence type="ECO:0000259" key="7">
    <source>
        <dbReference type="Pfam" id="PF00082"/>
    </source>
</evidence>
<evidence type="ECO:0000256" key="1">
    <source>
        <dbReference type="ARBA" id="ARBA00011073"/>
    </source>
</evidence>
<evidence type="ECO:0000256" key="3">
    <source>
        <dbReference type="ARBA" id="ARBA00022801"/>
    </source>
</evidence>